<dbReference type="AlphaFoldDB" id="Q5YWA6"/>
<dbReference type="InterPro" id="IPR019923">
    <property type="entry name" value="Lucif-like_OxRdtase_MSMEG_2516"/>
</dbReference>
<organism evidence="6 7">
    <name type="scientific">Nocardia farcinica (strain IFM 10152)</name>
    <dbReference type="NCBI Taxonomy" id="247156"/>
    <lineage>
        <taxon>Bacteria</taxon>
        <taxon>Bacillati</taxon>
        <taxon>Actinomycetota</taxon>
        <taxon>Actinomycetes</taxon>
        <taxon>Mycobacteriales</taxon>
        <taxon>Nocardiaceae</taxon>
        <taxon>Nocardia</taxon>
    </lineage>
</organism>
<evidence type="ECO:0000256" key="2">
    <source>
        <dbReference type="ARBA" id="ARBA00022643"/>
    </source>
</evidence>
<dbReference type="GO" id="GO:0046306">
    <property type="term" value="P:alkanesulfonate catabolic process"/>
    <property type="evidence" value="ECO:0007669"/>
    <property type="project" value="TreeGrafter"/>
</dbReference>
<evidence type="ECO:0000313" key="6">
    <source>
        <dbReference type="EMBL" id="BAD57535.1"/>
    </source>
</evidence>
<name>Q5YWA6_NOCFA</name>
<evidence type="ECO:0000256" key="1">
    <source>
        <dbReference type="ARBA" id="ARBA00022630"/>
    </source>
</evidence>
<dbReference type="PANTHER" id="PTHR42847:SF4">
    <property type="entry name" value="ALKANESULFONATE MONOOXYGENASE-RELATED"/>
    <property type="match status" value="1"/>
</dbReference>
<dbReference type="OrthoDB" id="4288123at2"/>
<dbReference type="InterPro" id="IPR050172">
    <property type="entry name" value="SsuD_RutA_monooxygenase"/>
</dbReference>
<keyword evidence="7" id="KW-1185">Reference proteome</keyword>
<protein>
    <recommendedName>
        <fullName evidence="5">Luciferase-like domain-containing protein</fullName>
    </recommendedName>
</protein>
<keyword evidence="3" id="KW-0560">Oxidoreductase</keyword>
<dbReference type="Proteomes" id="UP000006820">
    <property type="component" value="Chromosome"/>
</dbReference>
<reference evidence="6 7" key="1">
    <citation type="journal article" date="2004" name="Proc. Natl. Acad. Sci. U.S.A.">
        <title>The complete genomic sequence of Nocardia farcinica IFM 10152.</title>
        <authorList>
            <person name="Ishikawa J."/>
            <person name="Yamashita A."/>
            <person name="Mikami Y."/>
            <person name="Hoshino Y."/>
            <person name="Kurita H."/>
            <person name="Hotta K."/>
            <person name="Shiba T."/>
            <person name="Hattori M."/>
        </authorList>
    </citation>
    <scope>NUCLEOTIDE SEQUENCE [LARGE SCALE GENOMIC DNA]</scope>
    <source>
        <strain evidence="6 7">IFM 10152</strain>
    </source>
</reference>
<dbReference type="InterPro" id="IPR011251">
    <property type="entry name" value="Luciferase-like_dom"/>
</dbReference>
<dbReference type="InterPro" id="IPR036661">
    <property type="entry name" value="Luciferase-like_sf"/>
</dbReference>
<evidence type="ECO:0000259" key="5">
    <source>
        <dbReference type="Pfam" id="PF00296"/>
    </source>
</evidence>
<dbReference type="STRING" id="247156.NFA_26880"/>
<evidence type="ECO:0000256" key="3">
    <source>
        <dbReference type="ARBA" id="ARBA00023002"/>
    </source>
</evidence>
<dbReference type="HOGENOM" id="CLU_027853_6_3_11"/>
<dbReference type="SUPFAM" id="SSF51679">
    <property type="entry name" value="Bacterial luciferase-like"/>
    <property type="match status" value="1"/>
</dbReference>
<keyword evidence="4" id="KW-0503">Monooxygenase</keyword>
<sequence>MNTQRPFRFGVNMVLAESRRDWVRKCRRVEELGFDVLGVADHLGMPAPFPAMAVAAEATERVRLTTFVLNTPFYNPVLLAREVAGLDQLTDGRVELGLGAGYVKAEFEQAGIPFESGGRRVAHLERTATTLRRLFADPDHRPRPAQPAGPPLLIAGWGDRLLRVAAAHARIIGFTGAAAARDGGPLLLAGERQLGERVDFVRAALGERASEVELNLLIQRVAGDGAAATELFETYRPAMVPEAAVDPRSVPTLLAGSPEAAAERLHELRERFGISYFTVLEDSMEAFAPILARAR</sequence>
<proteinExistence type="predicted"/>
<evidence type="ECO:0000313" key="7">
    <source>
        <dbReference type="Proteomes" id="UP000006820"/>
    </source>
</evidence>
<dbReference type="Gene3D" id="3.20.20.30">
    <property type="entry name" value="Luciferase-like domain"/>
    <property type="match status" value="1"/>
</dbReference>
<accession>Q5YWA6</accession>
<dbReference type="RefSeq" id="WP_011209220.1">
    <property type="nucleotide sequence ID" value="NC_006361.1"/>
</dbReference>
<keyword evidence="1" id="KW-0285">Flavoprotein</keyword>
<dbReference type="PANTHER" id="PTHR42847">
    <property type="entry name" value="ALKANESULFONATE MONOOXYGENASE"/>
    <property type="match status" value="1"/>
</dbReference>
<evidence type="ECO:0000256" key="4">
    <source>
        <dbReference type="ARBA" id="ARBA00023033"/>
    </source>
</evidence>
<dbReference type="eggNOG" id="COG2141">
    <property type="taxonomic scope" value="Bacteria"/>
</dbReference>
<dbReference type="GeneID" id="61133429"/>
<gene>
    <name evidence="6" type="ordered locus">NFA_26880</name>
</gene>
<dbReference type="GO" id="GO:0008726">
    <property type="term" value="F:alkanesulfonate monooxygenase activity"/>
    <property type="evidence" value="ECO:0007669"/>
    <property type="project" value="TreeGrafter"/>
</dbReference>
<dbReference type="Pfam" id="PF00296">
    <property type="entry name" value="Bac_luciferase"/>
    <property type="match status" value="1"/>
</dbReference>
<dbReference type="NCBIfam" id="TIGR03621">
    <property type="entry name" value="F420_MSMEG_2516"/>
    <property type="match status" value="1"/>
</dbReference>
<dbReference type="KEGG" id="nfa:NFA_26880"/>
<dbReference type="EMBL" id="AP006618">
    <property type="protein sequence ID" value="BAD57535.1"/>
    <property type="molecule type" value="Genomic_DNA"/>
</dbReference>
<feature type="domain" description="Luciferase-like" evidence="5">
    <location>
        <begin position="12"/>
        <end position="271"/>
    </location>
</feature>
<keyword evidence="2" id="KW-0288">FMN</keyword>